<dbReference type="InterPro" id="IPR029752">
    <property type="entry name" value="D-isomer_DH_CS1"/>
</dbReference>
<dbReference type="Gene3D" id="3.40.50.720">
    <property type="entry name" value="NAD(P)-binding Rossmann-like Domain"/>
    <property type="match status" value="2"/>
</dbReference>
<keyword evidence="9" id="KW-0718">Serine biosynthesis</keyword>
<protein>
    <recommendedName>
        <fullName evidence="4 9">D-3-phosphoglycerate dehydrogenase</fullName>
        <ecNumber evidence="9">1.1.1.95</ecNumber>
    </recommendedName>
</protein>
<keyword evidence="12" id="KW-1185">Reference proteome</keyword>
<comment type="pathway">
    <text evidence="2 9">Amino-acid biosynthesis; L-serine biosynthesis; L-serine from 3-phospho-D-glycerate: step 1/3.</text>
</comment>
<dbReference type="AlphaFoldDB" id="A0A9W6SPK6"/>
<dbReference type="Pfam" id="PF01842">
    <property type="entry name" value="ACT"/>
    <property type="match status" value="1"/>
</dbReference>
<evidence type="ECO:0000256" key="6">
    <source>
        <dbReference type="ARBA" id="ARBA00023027"/>
    </source>
</evidence>
<evidence type="ECO:0000256" key="2">
    <source>
        <dbReference type="ARBA" id="ARBA00005216"/>
    </source>
</evidence>
<evidence type="ECO:0000256" key="9">
    <source>
        <dbReference type="RuleBase" id="RU363003"/>
    </source>
</evidence>
<dbReference type="InterPro" id="IPR006139">
    <property type="entry name" value="D-isomer_2_OHA_DH_cat_dom"/>
</dbReference>
<dbReference type="Gene3D" id="3.30.70.260">
    <property type="match status" value="1"/>
</dbReference>
<evidence type="ECO:0000256" key="8">
    <source>
        <dbReference type="ARBA" id="ARBA00048731"/>
    </source>
</evidence>
<dbReference type="PANTHER" id="PTHR42938">
    <property type="entry name" value="FORMATE DEHYDROGENASE 1"/>
    <property type="match status" value="1"/>
</dbReference>
<dbReference type="InterPro" id="IPR006140">
    <property type="entry name" value="D-isomer_DH_NAD-bd"/>
</dbReference>
<dbReference type="PROSITE" id="PS00065">
    <property type="entry name" value="D_2_HYDROXYACID_DH_1"/>
    <property type="match status" value="1"/>
</dbReference>
<dbReference type="InterPro" id="IPR036291">
    <property type="entry name" value="NAD(P)-bd_dom_sf"/>
</dbReference>
<evidence type="ECO:0000256" key="1">
    <source>
        <dbReference type="ARBA" id="ARBA00003800"/>
    </source>
</evidence>
<dbReference type="Pfam" id="PF19304">
    <property type="entry name" value="PGDH_inter"/>
    <property type="match status" value="1"/>
</dbReference>
<dbReference type="SUPFAM" id="SSF51735">
    <property type="entry name" value="NAD(P)-binding Rossmann-fold domains"/>
    <property type="match status" value="1"/>
</dbReference>
<evidence type="ECO:0000313" key="12">
    <source>
        <dbReference type="Proteomes" id="UP001165079"/>
    </source>
</evidence>
<comment type="function">
    <text evidence="1">Catalyzes the reversible oxidation of 3-phospho-D-glycerate to 3-phosphonooxypyruvate, the first step of the phosphorylated L-serine biosynthesis pathway. Also catalyzes the reversible oxidation of 2-hydroxyglutarate to 2-oxoglutarate.</text>
</comment>
<dbReference type="EC" id="1.1.1.95" evidence="9"/>
<dbReference type="InterPro" id="IPR029753">
    <property type="entry name" value="D-isomer_DH_CS"/>
</dbReference>
<dbReference type="InterPro" id="IPR006236">
    <property type="entry name" value="PGDH"/>
</dbReference>
<dbReference type="InterPro" id="IPR045865">
    <property type="entry name" value="ACT-like_dom_sf"/>
</dbReference>
<keyword evidence="6 9" id="KW-0520">NAD</keyword>
<dbReference type="NCBIfam" id="TIGR01327">
    <property type="entry name" value="PGDH"/>
    <property type="match status" value="1"/>
</dbReference>
<evidence type="ECO:0000256" key="7">
    <source>
        <dbReference type="ARBA" id="ARBA00048126"/>
    </source>
</evidence>
<dbReference type="InterPro" id="IPR045626">
    <property type="entry name" value="PGDH_ASB_dom"/>
</dbReference>
<dbReference type="Pfam" id="PF00389">
    <property type="entry name" value="2-Hacid_dh"/>
    <property type="match status" value="1"/>
</dbReference>
<evidence type="ECO:0000256" key="5">
    <source>
        <dbReference type="ARBA" id="ARBA00023002"/>
    </source>
</evidence>
<dbReference type="InterPro" id="IPR002912">
    <property type="entry name" value="ACT_dom"/>
</dbReference>
<dbReference type="GO" id="GO:0004617">
    <property type="term" value="F:phosphoglycerate dehydrogenase activity"/>
    <property type="evidence" value="ECO:0007669"/>
    <property type="project" value="UniProtKB-UniRule"/>
</dbReference>
<name>A0A9W6SPK6_9ACTN</name>
<dbReference type="Gene3D" id="3.30.1330.90">
    <property type="entry name" value="D-3-phosphoglycerate dehydrogenase, domain 3"/>
    <property type="match status" value="1"/>
</dbReference>
<dbReference type="SUPFAM" id="SSF55021">
    <property type="entry name" value="ACT-like"/>
    <property type="match status" value="1"/>
</dbReference>
<dbReference type="CDD" id="cd04902">
    <property type="entry name" value="ACT_3PGDH-xct"/>
    <property type="match status" value="1"/>
</dbReference>
<dbReference type="InterPro" id="IPR029009">
    <property type="entry name" value="ASB_dom_sf"/>
</dbReference>
<dbReference type="PROSITE" id="PS51671">
    <property type="entry name" value="ACT"/>
    <property type="match status" value="1"/>
</dbReference>
<dbReference type="SUPFAM" id="SSF143548">
    <property type="entry name" value="Serine metabolism enzymes domain"/>
    <property type="match status" value="1"/>
</dbReference>
<dbReference type="PANTHER" id="PTHR42938:SF47">
    <property type="entry name" value="HYDROXYPYRUVATE REDUCTASE"/>
    <property type="match status" value="1"/>
</dbReference>
<feature type="domain" description="ACT" evidence="10">
    <location>
        <begin position="464"/>
        <end position="539"/>
    </location>
</feature>
<dbReference type="PROSITE" id="PS00671">
    <property type="entry name" value="D_2_HYDROXYACID_DH_3"/>
    <property type="match status" value="1"/>
</dbReference>
<reference evidence="11" key="1">
    <citation type="submission" date="2023-03" db="EMBL/GenBank/DDBJ databases">
        <title>Actinorhabdospora filicis NBRC 111898.</title>
        <authorList>
            <person name="Ichikawa N."/>
            <person name="Sato H."/>
            <person name="Tonouchi N."/>
        </authorList>
    </citation>
    <scope>NUCLEOTIDE SEQUENCE</scope>
    <source>
        <strain evidence="11">NBRC 111898</strain>
    </source>
</reference>
<dbReference type="SUPFAM" id="SSF52283">
    <property type="entry name" value="Formate/glycerate dehydrogenase catalytic domain-like"/>
    <property type="match status" value="1"/>
</dbReference>
<evidence type="ECO:0000313" key="11">
    <source>
        <dbReference type="EMBL" id="GLZ79846.1"/>
    </source>
</evidence>
<keyword evidence="5 9" id="KW-0560">Oxidoreductase</keyword>
<comment type="similarity">
    <text evidence="3 9">Belongs to the D-isomer specific 2-hydroxyacid dehydrogenase family.</text>
</comment>
<keyword evidence="9" id="KW-0028">Amino-acid biosynthesis</keyword>
<gene>
    <name evidence="11" type="ORF">Afil01_46530</name>
</gene>
<dbReference type="EMBL" id="BSTX01000003">
    <property type="protein sequence ID" value="GLZ79846.1"/>
    <property type="molecule type" value="Genomic_DNA"/>
</dbReference>
<dbReference type="CDD" id="cd12173">
    <property type="entry name" value="PGDH_4"/>
    <property type="match status" value="1"/>
</dbReference>
<dbReference type="PROSITE" id="PS00670">
    <property type="entry name" value="D_2_HYDROXYACID_DH_2"/>
    <property type="match status" value="1"/>
</dbReference>
<comment type="caution">
    <text evidence="11">The sequence shown here is derived from an EMBL/GenBank/DDBJ whole genome shotgun (WGS) entry which is preliminary data.</text>
</comment>
<dbReference type="GO" id="GO:0051287">
    <property type="term" value="F:NAD binding"/>
    <property type="evidence" value="ECO:0007669"/>
    <property type="project" value="UniProtKB-UniRule"/>
</dbReference>
<proteinExistence type="inferred from homology"/>
<dbReference type="GO" id="GO:0006564">
    <property type="term" value="P:L-serine biosynthetic process"/>
    <property type="evidence" value="ECO:0007669"/>
    <property type="project" value="UniProtKB-UniRule"/>
</dbReference>
<comment type="catalytic activity">
    <reaction evidence="7">
        <text>(R)-2-hydroxyglutarate + NAD(+) = 2-oxoglutarate + NADH + H(+)</text>
        <dbReference type="Rhea" id="RHEA:49612"/>
        <dbReference type="ChEBI" id="CHEBI:15378"/>
        <dbReference type="ChEBI" id="CHEBI:15801"/>
        <dbReference type="ChEBI" id="CHEBI:16810"/>
        <dbReference type="ChEBI" id="CHEBI:57540"/>
        <dbReference type="ChEBI" id="CHEBI:57945"/>
        <dbReference type="EC" id="1.1.1.399"/>
    </reaction>
</comment>
<evidence type="ECO:0000259" key="10">
    <source>
        <dbReference type="PROSITE" id="PS51671"/>
    </source>
</evidence>
<comment type="catalytic activity">
    <reaction evidence="8 9">
        <text>(2R)-3-phosphoglycerate + NAD(+) = 3-phosphooxypyruvate + NADH + H(+)</text>
        <dbReference type="Rhea" id="RHEA:12641"/>
        <dbReference type="ChEBI" id="CHEBI:15378"/>
        <dbReference type="ChEBI" id="CHEBI:18110"/>
        <dbReference type="ChEBI" id="CHEBI:57540"/>
        <dbReference type="ChEBI" id="CHEBI:57945"/>
        <dbReference type="ChEBI" id="CHEBI:58272"/>
        <dbReference type="EC" id="1.1.1.95"/>
    </reaction>
</comment>
<dbReference type="Proteomes" id="UP001165079">
    <property type="component" value="Unassembled WGS sequence"/>
</dbReference>
<sequence>MSNTSLVPVTRPVVVIADPLAHSAVAVLTADFDVRDVDGTDIPALHNAIADADAVIVRSATRIDAAALAAAPRLKVVARAGVGLDNVDVPSATARGVMVVNAPTSNIVSAAEQAVTLLLASARHTANANASLKSGEWKRSRFTGVEIAGKTVGVIGLGKIGQLFATRLAAFDTKIVAYDPYVQPARAAQLGIKLLSLDELLAVSDFISIHLPKTPETVGLLGKENLAKVKPGVRIINAARGGLLDEQALADAIAEGRVAGAGIDVFATEPCTDSPLFGLDEVVVTPHLGASTVEAQDNAGLAVAKSVKLALKGEFVADAVNVQAGGLVAEDVRPLLPLAERLGKVFTAVSGGAAQSVTVEVRGDVVASDVSVLQLAATKGLFTGVADQVTYVNAPLLAKERGVDVGLFTSAESPEFHNQITVRGALTDGRATSVSGTVTSGPREVLKLTEIDGFDIDLEADGPLLILRYNDRPGVVGVLGGALGDAGVNIAAMQVARREVGGEALMAVAVDHELPADLLDRVANAVGATRAATVTLTDD</sequence>
<dbReference type="Pfam" id="PF02826">
    <property type="entry name" value="2-Hacid_dh_C"/>
    <property type="match status" value="1"/>
</dbReference>
<evidence type="ECO:0000256" key="3">
    <source>
        <dbReference type="ARBA" id="ARBA00005854"/>
    </source>
</evidence>
<evidence type="ECO:0000256" key="4">
    <source>
        <dbReference type="ARBA" id="ARBA00021582"/>
    </source>
</evidence>
<accession>A0A9W6SPK6</accession>
<dbReference type="FunFam" id="3.40.50.720:FF:000021">
    <property type="entry name" value="D-3-phosphoglycerate dehydrogenase"/>
    <property type="match status" value="1"/>
</dbReference>
<organism evidence="11 12">
    <name type="scientific">Actinorhabdospora filicis</name>
    <dbReference type="NCBI Taxonomy" id="1785913"/>
    <lineage>
        <taxon>Bacteria</taxon>
        <taxon>Bacillati</taxon>
        <taxon>Actinomycetota</taxon>
        <taxon>Actinomycetes</taxon>
        <taxon>Micromonosporales</taxon>
        <taxon>Micromonosporaceae</taxon>
        <taxon>Actinorhabdospora</taxon>
    </lineage>
</organism>